<evidence type="ECO:0000256" key="1">
    <source>
        <dbReference type="ARBA" id="ARBA00006525"/>
    </source>
</evidence>
<dbReference type="Proteomes" id="UP001501074">
    <property type="component" value="Unassembled WGS sequence"/>
</dbReference>
<dbReference type="InterPro" id="IPR003488">
    <property type="entry name" value="DprA"/>
</dbReference>
<dbReference type="Pfam" id="PF02481">
    <property type="entry name" value="DNA_processg_A"/>
    <property type="match status" value="1"/>
</dbReference>
<dbReference type="PANTHER" id="PTHR43022">
    <property type="entry name" value="PROTEIN SMF"/>
    <property type="match status" value="1"/>
</dbReference>
<gene>
    <name evidence="4" type="primary">dprA</name>
    <name evidence="4" type="ORF">GCM10022223_09220</name>
</gene>
<evidence type="ECO:0000313" key="4">
    <source>
        <dbReference type="EMBL" id="GAA3596198.1"/>
    </source>
</evidence>
<dbReference type="EMBL" id="BAAAZO010000001">
    <property type="protein sequence ID" value="GAA3596198.1"/>
    <property type="molecule type" value="Genomic_DNA"/>
</dbReference>
<feature type="domain" description="Smf/DprA SLOG" evidence="3">
    <location>
        <begin position="171"/>
        <end position="381"/>
    </location>
</feature>
<dbReference type="Gene3D" id="3.40.50.450">
    <property type="match status" value="1"/>
</dbReference>
<dbReference type="PANTHER" id="PTHR43022:SF1">
    <property type="entry name" value="PROTEIN SMF"/>
    <property type="match status" value="1"/>
</dbReference>
<evidence type="ECO:0000256" key="2">
    <source>
        <dbReference type="SAM" id="MobiDB-lite"/>
    </source>
</evidence>
<evidence type="ECO:0000313" key="5">
    <source>
        <dbReference type="Proteomes" id="UP001501074"/>
    </source>
</evidence>
<reference evidence="5" key="1">
    <citation type="journal article" date="2019" name="Int. J. Syst. Evol. Microbiol.">
        <title>The Global Catalogue of Microorganisms (GCM) 10K type strain sequencing project: providing services to taxonomists for standard genome sequencing and annotation.</title>
        <authorList>
            <consortium name="The Broad Institute Genomics Platform"/>
            <consortium name="The Broad Institute Genome Sequencing Center for Infectious Disease"/>
            <person name="Wu L."/>
            <person name="Ma J."/>
        </authorList>
    </citation>
    <scope>NUCLEOTIDE SEQUENCE [LARGE SCALE GENOMIC DNA]</scope>
    <source>
        <strain evidence="5">JCM 16902</strain>
    </source>
</reference>
<proteinExistence type="inferred from homology"/>
<sequence length="472" mass="49485">MSGGETIRENPEGVWTVRNRPPGIELGDVPMIGGLSPTTEIGETDAIELDDLRVGREGTSETEDDAVGGAVRDGMDGVGVADRDGSGRGGGGGQWSAGDDADHEERLARVAWSRLAEPGDVRAGELVARRGAVAALAEVRAGLGEERYVKRLVALDPARDLHNLQMLGGRLLIPSDPEWPDSLNRLEAGMPFCLYVRGPMRLNEACVVSVSIVGARAATSYGEHVAADLGTGCADRGITVVSGAALGIDAAAHRGALAVSGPTLAVLAGGLDRAYPPTNELLIGEIGRYGALVSEVPPGQVPTKWRFIFRNRIIAALGRATCVVEAGNRSGTMGTANWADRLSIPVGAVPGPITSPSSYGAHRLLRNGAVCVTSADELCELVGPIGTFMAEDETVPAAEYDGLEPRDLHVLDALPSRKGVLVSVLCTTTGAQERSVIASLARLELRRLAEREGDGWRRAPARSRRKPLGSGR</sequence>
<comment type="caution">
    <text evidence="4">The sequence shown here is derived from an EMBL/GenBank/DDBJ whole genome shotgun (WGS) entry which is preliminary data.</text>
</comment>
<name>A0ABP6Z1W5_9ACTN</name>
<feature type="region of interest" description="Disordered" evidence="2">
    <location>
        <begin position="56"/>
        <end position="102"/>
    </location>
</feature>
<evidence type="ECO:0000259" key="3">
    <source>
        <dbReference type="Pfam" id="PF02481"/>
    </source>
</evidence>
<feature type="region of interest" description="Disordered" evidence="2">
    <location>
        <begin position="1"/>
        <end position="23"/>
    </location>
</feature>
<organism evidence="4 5">
    <name type="scientific">Kineosporia mesophila</name>
    <dbReference type="NCBI Taxonomy" id="566012"/>
    <lineage>
        <taxon>Bacteria</taxon>
        <taxon>Bacillati</taxon>
        <taxon>Actinomycetota</taxon>
        <taxon>Actinomycetes</taxon>
        <taxon>Kineosporiales</taxon>
        <taxon>Kineosporiaceae</taxon>
        <taxon>Kineosporia</taxon>
    </lineage>
</organism>
<dbReference type="SUPFAM" id="SSF102405">
    <property type="entry name" value="MCP/YpsA-like"/>
    <property type="match status" value="1"/>
</dbReference>
<dbReference type="RefSeq" id="WP_231487440.1">
    <property type="nucleotide sequence ID" value="NZ_BAAAZO010000001.1"/>
</dbReference>
<comment type="similarity">
    <text evidence="1">Belongs to the DprA/Smf family.</text>
</comment>
<dbReference type="NCBIfam" id="TIGR00732">
    <property type="entry name" value="dprA"/>
    <property type="match status" value="1"/>
</dbReference>
<accession>A0ABP6Z1W5</accession>
<feature type="compositionally biased region" description="Basic and acidic residues" evidence="2">
    <location>
        <begin position="1"/>
        <end position="11"/>
    </location>
</feature>
<protein>
    <submittedName>
        <fullName evidence="4">DNA-processing protein DprA</fullName>
    </submittedName>
</protein>
<dbReference type="InterPro" id="IPR057666">
    <property type="entry name" value="DrpA_SLOG"/>
</dbReference>
<keyword evidence="5" id="KW-1185">Reference proteome</keyword>